<dbReference type="Gene3D" id="3.40.50.300">
    <property type="entry name" value="P-loop containing nucleotide triphosphate hydrolases"/>
    <property type="match status" value="1"/>
</dbReference>
<organism evidence="9">
    <name type="scientific">Drosophila grimshawi</name>
    <name type="common">Hawaiian fruit fly</name>
    <name type="synonym">Idiomyia grimshawi</name>
    <dbReference type="NCBI Taxonomy" id="7222"/>
    <lineage>
        <taxon>Eukaryota</taxon>
        <taxon>Metazoa</taxon>
        <taxon>Ecdysozoa</taxon>
        <taxon>Arthropoda</taxon>
        <taxon>Hexapoda</taxon>
        <taxon>Insecta</taxon>
        <taxon>Pterygota</taxon>
        <taxon>Neoptera</taxon>
        <taxon>Endopterygota</taxon>
        <taxon>Diptera</taxon>
        <taxon>Brachycera</taxon>
        <taxon>Muscomorpha</taxon>
        <taxon>Ephydroidea</taxon>
        <taxon>Drosophilidae</taxon>
        <taxon>Drosophila</taxon>
        <taxon>Hawaiian Drosophila</taxon>
    </lineage>
</organism>
<keyword evidence="4 5" id="KW-0342">GTP-binding</keyword>
<keyword evidence="6" id="KW-0460">Magnesium</keyword>
<keyword evidence="2" id="KW-0449">Lipoprotein</keyword>
<keyword evidence="9" id="KW-1185">Reference proteome</keyword>
<dbReference type="Pfam" id="PF00025">
    <property type="entry name" value="Arf"/>
    <property type="match status" value="1"/>
</dbReference>
<evidence type="ECO:0000256" key="2">
    <source>
        <dbReference type="ARBA" id="ARBA00022707"/>
    </source>
</evidence>
<feature type="binding site" evidence="6">
    <location>
        <position position="36"/>
    </location>
    <ligand>
        <name>Mg(2+)</name>
        <dbReference type="ChEBI" id="CHEBI:18420"/>
    </ligand>
</feature>
<dbReference type="GO" id="GO:0003924">
    <property type="term" value="F:GTPase activity"/>
    <property type="evidence" value="ECO:0007669"/>
    <property type="project" value="InterPro"/>
</dbReference>
<dbReference type="HOGENOM" id="CLU_040729_12_0_1"/>
<dbReference type="GO" id="GO:0051649">
    <property type="term" value="P:establishment of localization in cell"/>
    <property type="evidence" value="ECO:0007669"/>
    <property type="project" value="UniProtKB-ARBA"/>
</dbReference>
<name>B4JRK3_DROGR</name>
<evidence type="ECO:0000256" key="4">
    <source>
        <dbReference type="ARBA" id="ARBA00023134"/>
    </source>
</evidence>
<dbReference type="InParanoid" id="B4JRK3"/>
<dbReference type="OMA" id="CELCEVL"/>
<protein>
    <submittedName>
        <fullName evidence="8">GH19912</fullName>
    </submittedName>
</protein>
<dbReference type="eggNOG" id="KOG0070">
    <property type="taxonomic scope" value="Eukaryota"/>
</dbReference>
<dbReference type="AlphaFoldDB" id="B4JRK3"/>
<dbReference type="InterPro" id="IPR006689">
    <property type="entry name" value="Small_GTPase_ARF/SAR"/>
</dbReference>
<dbReference type="PRINTS" id="PR00328">
    <property type="entry name" value="SAR1GTPBP"/>
</dbReference>
<sequence>MSNLSKRVNSFLALFRKKPEQEFNLLILGLNHAGKTTLAARIGSESEEAIRSITPTTNQTEKHLRFKKLKVCMRDVSGQWRMRQTWHTYYQEANVLIFVVDSTDAFRLAEARCELCDVLLDERLSEVPLLILANKQDALGALPSAIITDLLGLRQLGGRLWHIQECSALGNDGIDVSMKFGTESIYISSNYTFPMPDHQ</sequence>
<evidence type="ECO:0000313" key="9">
    <source>
        <dbReference type="Proteomes" id="UP000001070"/>
    </source>
</evidence>
<dbReference type="SMART" id="SM00177">
    <property type="entry name" value="ARF"/>
    <property type="match status" value="1"/>
</dbReference>
<evidence type="ECO:0000256" key="5">
    <source>
        <dbReference type="PIRSR" id="PIRSR606689-1"/>
    </source>
</evidence>
<keyword evidence="2" id="KW-0519">Myristate</keyword>
<evidence type="ECO:0000256" key="1">
    <source>
        <dbReference type="ARBA" id="ARBA00010290"/>
    </source>
</evidence>
<dbReference type="SUPFAM" id="SSF52540">
    <property type="entry name" value="P-loop containing nucleoside triphosphate hydrolases"/>
    <property type="match status" value="1"/>
</dbReference>
<dbReference type="GO" id="GO:0048731">
    <property type="term" value="P:system development"/>
    <property type="evidence" value="ECO:0007669"/>
    <property type="project" value="UniProtKB-ARBA"/>
</dbReference>
<dbReference type="NCBIfam" id="TIGR00231">
    <property type="entry name" value="small_GTP"/>
    <property type="match status" value="1"/>
</dbReference>
<dbReference type="Proteomes" id="UP000001070">
    <property type="component" value="Unassembled WGS sequence"/>
</dbReference>
<dbReference type="PANTHER" id="PTHR45697">
    <property type="entry name" value="ADP-RIBOSYLATION FACTOR-LIKE PROTEIN 2-RELATED"/>
    <property type="match status" value="1"/>
</dbReference>
<dbReference type="PROSITE" id="PS51417">
    <property type="entry name" value="ARF"/>
    <property type="match status" value="1"/>
</dbReference>
<dbReference type="SMART" id="SM00178">
    <property type="entry name" value="SAR"/>
    <property type="match status" value="1"/>
</dbReference>
<evidence type="ECO:0000256" key="6">
    <source>
        <dbReference type="PIRSR" id="PIRSR606689-2"/>
    </source>
</evidence>
<feature type="binding site" evidence="5">
    <location>
        <begin position="29"/>
        <end position="36"/>
    </location>
    <ligand>
        <name>GTP</name>
        <dbReference type="ChEBI" id="CHEBI:37565"/>
    </ligand>
</feature>
<dbReference type="KEGG" id="dgr:6567731"/>
<feature type="binding site" evidence="5">
    <location>
        <position position="78"/>
    </location>
    <ligand>
        <name>GTP</name>
        <dbReference type="ChEBI" id="CHEBI:37565"/>
    </ligand>
</feature>
<feature type="binding site" evidence="6">
    <location>
        <position position="56"/>
    </location>
    <ligand>
        <name>Mg(2+)</name>
        <dbReference type="ChEBI" id="CHEBI:18420"/>
    </ligand>
</feature>
<dbReference type="GO" id="GO:0005525">
    <property type="term" value="F:GTP binding"/>
    <property type="evidence" value="ECO:0007669"/>
    <property type="project" value="UniProtKB-KW"/>
</dbReference>
<comment type="similarity">
    <text evidence="1 7">Belongs to the small GTPase superfamily. Arf family.</text>
</comment>
<evidence type="ECO:0000256" key="7">
    <source>
        <dbReference type="RuleBase" id="RU003925"/>
    </source>
</evidence>
<reference evidence="8 9" key="1">
    <citation type="journal article" date="2007" name="Nature">
        <title>Evolution of genes and genomes on the Drosophila phylogeny.</title>
        <authorList>
            <consortium name="Drosophila 12 Genomes Consortium"/>
            <person name="Clark A.G."/>
            <person name="Eisen M.B."/>
            <person name="Smith D.R."/>
            <person name="Bergman C.M."/>
            <person name="Oliver B."/>
            <person name="Markow T.A."/>
            <person name="Kaufman T.C."/>
            <person name="Kellis M."/>
            <person name="Gelbart W."/>
            <person name="Iyer V.N."/>
            <person name="Pollard D.A."/>
            <person name="Sackton T.B."/>
            <person name="Larracuente A.M."/>
            <person name="Singh N.D."/>
            <person name="Abad J.P."/>
            <person name="Abt D.N."/>
            <person name="Adryan B."/>
            <person name="Aguade M."/>
            <person name="Akashi H."/>
            <person name="Anderson W.W."/>
            <person name="Aquadro C.F."/>
            <person name="Ardell D.H."/>
            <person name="Arguello R."/>
            <person name="Artieri C.G."/>
            <person name="Barbash D.A."/>
            <person name="Barker D."/>
            <person name="Barsanti P."/>
            <person name="Batterham P."/>
            <person name="Batzoglou S."/>
            <person name="Begun D."/>
            <person name="Bhutkar A."/>
            <person name="Blanco E."/>
            <person name="Bosak S.A."/>
            <person name="Bradley R.K."/>
            <person name="Brand A.D."/>
            <person name="Brent M.R."/>
            <person name="Brooks A.N."/>
            <person name="Brown R.H."/>
            <person name="Butlin R.K."/>
            <person name="Caggese C."/>
            <person name="Calvi B.R."/>
            <person name="Bernardo de Carvalho A."/>
            <person name="Caspi A."/>
            <person name="Castrezana S."/>
            <person name="Celniker S.E."/>
            <person name="Chang J.L."/>
            <person name="Chapple C."/>
            <person name="Chatterji S."/>
            <person name="Chinwalla A."/>
            <person name="Civetta A."/>
            <person name="Clifton S.W."/>
            <person name="Comeron J.M."/>
            <person name="Costello J.C."/>
            <person name="Coyne J.A."/>
            <person name="Daub J."/>
            <person name="David R.G."/>
            <person name="Delcher A.L."/>
            <person name="Delehaunty K."/>
            <person name="Do C.B."/>
            <person name="Ebling H."/>
            <person name="Edwards K."/>
            <person name="Eickbush T."/>
            <person name="Evans J.D."/>
            <person name="Filipski A."/>
            <person name="Findeiss S."/>
            <person name="Freyhult E."/>
            <person name="Fulton L."/>
            <person name="Fulton R."/>
            <person name="Garcia A.C."/>
            <person name="Gardiner A."/>
            <person name="Garfield D.A."/>
            <person name="Garvin B.E."/>
            <person name="Gibson G."/>
            <person name="Gilbert D."/>
            <person name="Gnerre S."/>
            <person name="Godfrey J."/>
            <person name="Good R."/>
            <person name="Gotea V."/>
            <person name="Gravely B."/>
            <person name="Greenberg A.J."/>
            <person name="Griffiths-Jones S."/>
            <person name="Gross S."/>
            <person name="Guigo R."/>
            <person name="Gustafson E.A."/>
            <person name="Haerty W."/>
            <person name="Hahn M.W."/>
            <person name="Halligan D.L."/>
            <person name="Halpern A.L."/>
            <person name="Halter G.M."/>
            <person name="Han M.V."/>
            <person name="Heger A."/>
            <person name="Hillier L."/>
            <person name="Hinrichs A.S."/>
            <person name="Holmes I."/>
            <person name="Hoskins R.A."/>
            <person name="Hubisz M.J."/>
            <person name="Hultmark D."/>
            <person name="Huntley M.A."/>
            <person name="Jaffe D.B."/>
            <person name="Jagadeeshan S."/>
            <person name="Jeck W.R."/>
            <person name="Johnson J."/>
            <person name="Jones C.D."/>
            <person name="Jordan W.C."/>
            <person name="Karpen G.H."/>
            <person name="Kataoka E."/>
            <person name="Keightley P.D."/>
            <person name="Kheradpour P."/>
            <person name="Kirkness E.F."/>
            <person name="Koerich L.B."/>
            <person name="Kristiansen K."/>
            <person name="Kudrna D."/>
            <person name="Kulathinal R.J."/>
            <person name="Kumar S."/>
            <person name="Kwok R."/>
            <person name="Lander E."/>
            <person name="Langley C.H."/>
            <person name="Lapoint R."/>
            <person name="Lazzaro B.P."/>
            <person name="Lee S.J."/>
            <person name="Levesque L."/>
            <person name="Li R."/>
            <person name="Lin C.F."/>
            <person name="Lin M.F."/>
            <person name="Lindblad-Toh K."/>
            <person name="Llopart A."/>
            <person name="Long M."/>
            <person name="Low L."/>
            <person name="Lozovsky E."/>
            <person name="Lu J."/>
            <person name="Luo M."/>
            <person name="Machado C.A."/>
            <person name="Makalowski W."/>
            <person name="Marzo M."/>
            <person name="Matsuda M."/>
            <person name="Matzkin L."/>
            <person name="McAllister B."/>
            <person name="McBride C.S."/>
            <person name="McKernan B."/>
            <person name="McKernan K."/>
            <person name="Mendez-Lago M."/>
            <person name="Minx P."/>
            <person name="Mollenhauer M.U."/>
            <person name="Montooth K."/>
            <person name="Mount S.M."/>
            <person name="Mu X."/>
            <person name="Myers E."/>
            <person name="Negre B."/>
            <person name="Newfeld S."/>
            <person name="Nielsen R."/>
            <person name="Noor M.A."/>
            <person name="O'Grady P."/>
            <person name="Pachter L."/>
            <person name="Papaceit M."/>
            <person name="Parisi M.J."/>
            <person name="Parisi M."/>
            <person name="Parts L."/>
            <person name="Pedersen J.S."/>
            <person name="Pesole G."/>
            <person name="Phillippy A.M."/>
            <person name="Ponting C.P."/>
            <person name="Pop M."/>
            <person name="Porcelli D."/>
            <person name="Powell J.R."/>
            <person name="Prohaska S."/>
            <person name="Pruitt K."/>
            <person name="Puig M."/>
            <person name="Quesneville H."/>
            <person name="Ram K.R."/>
            <person name="Rand D."/>
            <person name="Rasmussen M.D."/>
            <person name="Reed L.K."/>
            <person name="Reenan R."/>
            <person name="Reily A."/>
            <person name="Remington K.A."/>
            <person name="Rieger T.T."/>
            <person name="Ritchie M.G."/>
            <person name="Robin C."/>
            <person name="Rogers Y.H."/>
            <person name="Rohde C."/>
            <person name="Rozas J."/>
            <person name="Rubenfield M.J."/>
            <person name="Ruiz A."/>
            <person name="Russo S."/>
            <person name="Salzberg S.L."/>
            <person name="Sanchez-Gracia A."/>
            <person name="Saranga D.J."/>
            <person name="Sato H."/>
            <person name="Schaeffer S.W."/>
            <person name="Schatz M.C."/>
            <person name="Schlenke T."/>
            <person name="Schwartz R."/>
            <person name="Segarra C."/>
            <person name="Singh R.S."/>
            <person name="Sirot L."/>
            <person name="Sirota M."/>
            <person name="Sisneros N.B."/>
            <person name="Smith C.D."/>
            <person name="Smith T.F."/>
            <person name="Spieth J."/>
            <person name="Stage D.E."/>
            <person name="Stark A."/>
            <person name="Stephan W."/>
            <person name="Strausberg R.L."/>
            <person name="Strempel S."/>
            <person name="Sturgill D."/>
            <person name="Sutton G."/>
            <person name="Sutton G.G."/>
            <person name="Tao W."/>
            <person name="Teichmann S."/>
            <person name="Tobari Y.N."/>
            <person name="Tomimura Y."/>
            <person name="Tsolas J.M."/>
            <person name="Valente V.L."/>
            <person name="Venter E."/>
            <person name="Venter J.C."/>
            <person name="Vicario S."/>
            <person name="Vieira F.G."/>
            <person name="Vilella A.J."/>
            <person name="Villasante A."/>
            <person name="Walenz B."/>
            <person name="Wang J."/>
            <person name="Wasserman M."/>
            <person name="Watts T."/>
            <person name="Wilson D."/>
            <person name="Wilson R.K."/>
            <person name="Wing R.A."/>
            <person name="Wolfner M.F."/>
            <person name="Wong A."/>
            <person name="Wong G.K."/>
            <person name="Wu C.I."/>
            <person name="Wu G."/>
            <person name="Yamamoto D."/>
            <person name="Yang H.P."/>
            <person name="Yang S.P."/>
            <person name="Yorke J.A."/>
            <person name="Yoshida K."/>
            <person name="Zdobnov E."/>
            <person name="Zhang P."/>
            <person name="Zhang Y."/>
            <person name="Zimin A.V."/>
            <person name="Baldwin J."/>
            <person name="Abdouelleil A."/>
            <person name="Abdulkadir J."/>
            <person name="Abebe A."/>
            <person name="Abera B."/>
            <person name="Abreu J."/>
            <person name="Acer S.C."/>
            <person name="Aftuck L."/>
            <person name="Alexander A."/>
            <person name="An P."/>
            <person name="Anderson E."/>
            <person name="Anderson S."/>
            <person name="Arachi H."/>
            <person name="Azer M."/>
            <person name="Bachantsang P."/>
            <person name="Barry A."/>
            <person name="Bayul T."/>
            <person name="Berlin A."/>
            <person name="Bessette D."/>
            <person name="Bloom T."/>
            <person name="Blye J."/>
            <person name="Boguslavskiy L."/>
            <person name="Bonnet C."/>
            <person name="Boukhgalter B."/>
            <person name="Bourzgui I."/>
            <person name="Brown A."/>
            <person name="Cahill P."/>
            <person name="Channer S."/>
            <person name="Cheshatsang Y."/>
            <person name="Chuda L."/>
            <person name="Citroen M."/>
            <person name="Collymore A."/>
            <person name="Cooke P."/>
            <person name="Costello M."/>
            <person name="D'Aco K."/>
            <person name="Daza R."/>
            <person name="De Haan G."/>
            <person name="DeGray S."/>
            <person name="DeMaso C."/>
            <person name="Dhargay N."/>
            <person name="Dooley K."/>
            <person name="Dooley E."/>
            <person name="Doricent M."/>
            <person name="Dorje P."/>
            <person name="Dorjee K."/>
            <person name="Dupes A."/>
            <person name="Elong R."/>
            <person name="Falk J."/>
            <person name="Farina A."/>
            <person name="Faro S."/>
            <person name="Ferguson D."/>
            <person name="Fisher S."/>
            <person name="Foley C.D."/>
            <person name="Franke A."/>
            <person name="Friedrich D."/>
            <person name="Gadbois L."/>
            <person name="Gearin G."/>
            <person name="Gearin C.R."/>
            <person name="Giannoukos G."/>
            <person name="Goode T."/>
            <person name="Graham J."/>
            <person name="Grandbois E."/>
            <person name="Grewal S."/>
            <person name="Gyaltsen K."/>
            <person name="Hafez N."/>
            <person name="Hagos B."/>
            <person name="Hall J."/>
            <person name="Henson C."/>
            <person name="Hollinger A."/>
            <person name="Honan T."/>
            <person name="Huard M.D."/>
            <person name="Hughes L."/>
            <person name="Hurhula B."/>
            <person name="Husby M.E."/>
            <person name="Kamat A."/>
            <person name="Kanga B."/>
            <person name="Kashin S."/>
            <person name="Khazanovich D."/>
            <person name="Kisner P."/>
            <person name="Lance K."/>
            <person name="Lara M."/>
            <person name="Lee W."/>
            <person name="Lennon N."/>
            <person name="Letendre F."/>
            <person name="LeVine R."/>
            <person name="Lipovsky A."/>
            <person name="Liu X."/>
            <person name="Liu J."/>
            <person name="Liu S."/>
            <person name="Lokyitsang T."/>
            <person name="Lokyitsang Y."/>
            <person name="Lubonja R."/>
            <person name="Lui A."/>
            <person name="MacDonald P."/>
            <person name="Magnisalis V."/>
            <person name="Maru K."/>
            <person name="Matthews C."/>
            <person name="McCusker W."/>
            <person name="McDonough S."/>
            <person name="Mehta T."/>
            <person name="Meldrim J."/>
            <person name="Meneus L."/>
            <person name="Mihai O."/>
            <person name="Mihalev A."/>
            <person name="Mihova T."/>
            <person name="Mittelman R."/>
            <person name="Mlenga V."/>
            <person name="Montmayeur A."/>
            <person name="Mulrain L."/>
            <person name="Navidi A."/>
            <person name="Naylor J."/>
            <person name="Negash T."/>
            <person name="Nguyen T."/>
            <person name="Nguyen N."/>
            <person name="Nicol R."/>
            <person name="Norbu C."/>
            <person name="Norbu N."/>
            <person name="Novod N."/>
            <person name="O'Neill B."/>
            <person name="Osman S."/>
            <person name="Markiewicz E."/>
            <person name="Oyono O.L."/>
            <person name="Patti C."/>
            <person name="Phunkhang P."/>
            <person name="Pierre F."/>
            <person name="Priest M."/>
            <person name="Raghuraman S."/>
            <person name="Rege F."/>
            <person name="Reyes R."/>
            <person name="Rise C."/>
            <person name="Rogov P."/>
            <person name="Ross K."/>
            <person name="Ryan E."/>
            <person name="Settipalli S."/>
            <person name="Shea T."/>
            <person name="Sherpa N."/>
            <person name="Shi L."/>
            <person name="Shih D."/>
            <person name="Sparrow T."/>
            <person name="Spaulding J."/>
            <person name="Stalker J."/>
            <person name="Stange-Thomann N."/>
            <person name="Stavropoulos S."/>
            <person name="Stone C."/>
            <person name="Strader C."/>
            <person name="Tesfaye S."/>
            <person name="Thomson T."/>
            <person name="Thoulutsang Y."/>
            <person name="Thoulutsang D."/>
            <person name="Topham K."/>
            <person name="Topping I."/>
            <person name="Tsamla T."/>
            <person name="Vassiliev H."/>
            <person name="Vo A."/>
            <person name="Wangchuk T."/>
            <person name="Wangdi T."/>
            <person name="Weiand M."/>
            <person name="Wilkinson J."/>
            <person name="Wilson A."/>
            <person name="Yadav S."/>
            <person name="Young G."/>
            <person name="Yu Q."/>
            <person name="Zembek L."/>
            <person name="Zhong D."/>
            <person name="Zimmer A."/>
            <person name="Zwirko Z."/>
            <person name="Jaffe D.B."/>
            <person name="Alvarez P."/>
            <person name="Brockman W."/>
            <person name="Butler J."/>
            <person name="Chin C."/>
            <person name="Gnerre S."/>
            <person name="Grabherr M."/>
            <person name="Kleber M."/>
            <person name="Mauceli E."/>
            <person name="MacCallum I."/>
        </authorList>
    </citation>
    <scope>NUCLEOTIDE SEQUENCE [LARGE SCALE GENOMIC DNA]</scope>
    <source>
        <strain evidence="9">Tucson 15287-2541.00</strain>
    </source>
</reference>
<evidence type="ECO:0000313" key="8">
    <source>
        <dbReference type="EMBL" id="EDV94393.1"/>
    </source>
</evidence>
<keyword evidence="3 5" id="KW-0547">Nucleotide-binding</keyword>
<feature type="binding site" evidence="5">
    <location>
        <begin position="134"/>
        <end position="137"/>
    </location>
    <ligand>
        <name>GTP</name>
        <dbReference type="ChEBI" id="CHEBI:37565"/>
    </ligand>
</feature>
<dbReference type="SMR" id="B4JRK3"/>
<dbReference type="InterPro" id="IPR005225">
    <property type="entry name" value="Small_GTP-bd"/>
</dbReference>
<dbReference type="InterPro" id="IPR027417">
    <property type="entry name" value="P-loop_NTPase"/>
</dbReference>
<dbReference type="OrthoDB" id="14717at2759"/>
<dbReference type="EMBL" id="CH916373">
    <property type="protein sequence ID" value="EDV94393.1"/>
    <property type="molecule type" value="Genomic_DNA"/>
</dbReference>
<dbReference type="InterPro" id="IPR044612">
    <property type="entry name" value="ARL2/3"/>
</dbReference>
<dbReference type="PhylomeDB" id="B4JRK3"/>
<dbReference type="STRING" id="7222.B4JRK3"/>
<evidence type="ECO:0000256" key="3">
    <source>
        <dbReference type="ARBA" id="ARBA00022741"/>
    </source>
</evidence>
<dbReference type="GO" id="GO:0016192">
    <property type="term" value="P:vesicle-mediated transport"/>
    <property type="evidence" value="ECO:0007669"/>
    <property type="project" value="UniProtKB-ARBA"/>
</dbReference>
<dbReference type="GO" id="GO:0046872">
    <property type="term" value="F:metal ion binding"/>
    <property type="evidence" value="ECO:0007669"/>
    <property type="project" value="UniProtKB-KW"/>
</dbReference>
<keyword evidence="6" id="KW-0479">Metal-binding</keyword>
<proteinExistence type="inferred from homology"/>
<accession>B4JRK3</accession>
<gene>
    <name evidence="8" type="primary">Dgri\GH19912</name>
    <name evidence="8" type="ORF">Dgri_GH19912</name>
</gene>